<sequence>MRNTLANLWHPLRGIEILNMVEKCFLFRFFHWVDIEILMKGVPCTFNNHLLVFHRLGNIEDSLLVPLFYSYFWVQAHDLPPDFYSKEVYETLTFCFLCGFLRQSNSFFPTWFKMDVNEVEVGWDISLRALPSREGSVVGLVDDCLELDSGRVAKGFLVSEGISDISQVLGMNVKGRSKEGFERHGSSSIGFG</sequence>
<accession>A0A8J5ZGA9</accession>
<dbReference type="OrthoDB" id="10479072at2759"/>
<comment type="caution">
    <text evidence="2">The sequence shown here is derived from an EMBL/GenBank/DDBJ whole genome shotgun (WGS) entry which is preliminary data.</text>
</comment>
<protein>
    <recommendedName>
        <fullName evidence="1">DUF4283 domain-containing protein</fullName>
    </recommendedName>
</protein>
<feature type="domain" description="DUF4283" evidence="1">
    <location>
        <begin position="1"/>
        <end position="55"/>
    </location>
</feature>
<keyword evidence="3" id="KW-1185">Reference proteome</keyword>
<dbReference type="Pfam" id="PF14111">
    <property type="entry name" value="DUF4283"/>
    <property type="match status" value="1"/>
</dbReference>
<evidence type="ECO:0000259" key="1">
    <source>
        <dbReference type="Pfam" id="PF14111"/>
    </source>
</evidence>
<evidence type="ECO:0000313" key="3">
    <source>
        <dbReference type="Proteomes" id="UP000701853"/>
    </source>
</evidence>
<dbReference type="InterPro" id="IPR025558">
    <property type="entry name" value="DUF4283"/>
</dbReference>
<reference evidence="2 3" key="1">
    <citation type="journal article" date="2021" name="bioRxiv">
        <title>The Gossypium anomalum genome as a resource for cotton improvement and evolutionary analysis of hybrid incompatibility.</title>
        <authorList>
            <person name="Grover C.E."/>
            <person name="Yuan D."/>
            <person name="Arick M.A."/>
            <person name="Miller E.R."/>
            <person name="Hu G."/>
            <person name="Peterson D.G."/>
            <person name="Wendel J.F."/>
            <person name="Udall J.A."/>
        </authorList>
    </citation>
    <scope>NUCLEOTIDE SEQUENCE [LARGE SCALE GENOMIC DNA]</scope>
    <source>
        <strain evidence="2">JFW-Udall</strain>
        <tissue evidence="2">Leaf</tissue>
    </source>
</reference>
<evidence type="ECO:0000313" key="2">
    <source>
        <dbReference type="EMBL" id="KAG8500732.1"/>
    </source>
</evidence>
<gene>
    <name evidence="2" type="ORF">CXB51_004541</name>
</gene>
<dbReference type="EMBL" id="JAHUZN010000002">
    <property type="protein sequence ID" value="KAG8500732.1"/>
    <property type="molecule type" value="Genomic_DNA"/>
</dbReference>
<proteinExistence type="predicted"/>
<name>A0A8J5ZGA9_9ROSI</name>
<dbReference type="AlphaFoldDB" id="A0A8J5ZGA9"/>
<organism evidence="2 3">
    <name type="scientific">Gossypium anomalum</name>
    <dbReference type="NCBI Taxonomy" id="47600"/>
    <lineage>
        <taxon>Eukaryota</taxon>
        <taxon>Viridiplantae</taxon>
        <taxon>Streptophyta</taxon>
        <taxon>Embryophyta</taxon>
        <taxon>Tracheophyta</taxon>
        <taxon>Spermatophyta</taxon>
        <taxon>Magnoliopsida</taxon>
        <taxon>eudicotyledons</taxon>
        <taxon>Gunneridae</taxon>
        <taxon>Pentapetalae</taxon>
        <taxon>rosids</taxon>
        <taxon>malvids</taxon>
        <taxon>Malvales</taxon>
        <taxon>Malvaceae</taxon>
        <taxon>Malvoideae</taxon>
        <taxon>Gossypium</taxon>
    </lineage>
</organism>
<dbReference type="Proteomes" id="UP000701853">
    <property type="component" value="Chromosome 2"/>
</dbReference>